<proteinExistence type="predicted"/>
<dbReference type="Proteomes" id="UP000237347">
    <property type="component" value="Unassembled WGS sequence"/>
</dbReference>
<name>A0AAW0LF96_QUESU</name>
<accession>A0AAW0LF96</accession>
<evidence type="ECO:0000313" key="2">
    <source>
        <dbReference type="Proteomes" id="UP000237347"/>
    </source>
</evidence>
<reference evidence="1 2" key="1">
    <citation type="journal article" date="2018" name="Sci. Data">
        <title>The draft genome sequence of cork oak.</title>
        <authorList>
            <person name="Ramos A.M."/>
            <person name="Usie A."/>
            <person name="Barbosa P."/>
            <person name="Barros P.M."/>
            <person name="Capote T."/>
            <person name="Chaves I."/>
            <person name="Simoes F."/>
            <person name="Abreu I."/>
            <person name="Carrasquinho I."/>
            <person name="Faro C."/>
            <person name="Guimaraes J.B."/>
            <person name="Mendonca D."/>
            <person name="Nobrega F."/>
            <person name="Rodrigues L."/>
            <person name="Saibo N.J.M."/>
            <person name="Varela M.C."/>
            <person name="Egas C."/>
            <person name="Matos J."/>
            <person name="Miguel C.M."/>
            <person name="Oliveira M.M."/>
            <person name="Ricardo C.P."/>
            <person name="Goncalves S."/>
        </authorList>
    </citation>
    <scope>NUCLEOTIDE SEQUENCE [LARGE SCALE GENOMIC DNA]</scope>
    <source>
        <strain evidence="2">cv. HL8</strain>
    </source>
</reference>
<dbReference type="EMBL" id="PKMF04000111">
    <property type="protein sequence ID" value="KAK7849584.1"/>
    <property type="molecule type" value="Genomic_DNA"/>
</dbReference>
<sequence length="104" mass="11081">MALSEKSLRQYLISSFLYSSSSTVSTSHKSLGLDKTMLGVATPASSNNSVSSSTRNFVVLAPSEPGKIEMYSLAFYAACTTDSILSFGLTDITITPLDLVKCNI</sequence>
<gene>
    <name evidence="1" type="primary">MPT3_7</name>
    <name evidence="1" type="ORF">CFP56_002654</name>
</gene>
<keyword evidence="2" id="KW-1185">Reference proteome</keyword>
<dbReference type="AlphaFoldDB" id="A0AAW0LF96"/>
<organism evidence="1 2">
    <name type="scientific">Quercus suber</name>
    <name type="common">Cork oak</name>
    <dbReference type="NCBI Taxonomy" id="58331"/>
    <lineage>
        <taxon>Eukaryota</taxon>
        <taxon>Viridiplantae</taxon>
        <taxon>Streptophyta</taxon>
        <taxon>Embryophyta</taxon>
        <taxon>Tracheophyta</taxon>
        <taxon>Spermatophyta</taxon>
        <taxon>Magnoliopsida</taxon>
        <taxon>eudicotyledons</taxon>
        <taxon>Gunneridae</taxon>
        <taxon>Pentapetalae</taxon>
        <taxon>rosids</taxon>
        <taxon>fabids</taxon>
        <taxon>Fagales</taxon>
        <taxon>Fagaceae</taxon>
        <taxon>Quercus</taxon>
    </lineage>
</organism>
<protein>
    <submittedName>
        <fullName evidence="1">Mitochondrial phosphate carrier protein 3</fullName>
    </submittedName>
</protein>
<comment type="caution">
    <text evidence="1">The sequence shown here is derived from an EMBL/GenBank/DDBJ whole genome shotgun (WGS) entry which is preliminary data.</text>
</comment>
<evidence type="ECO:0000313" key="1">
    <source>
        <dbReference type="EMBL" id="KAK7849584.1"/>
    </source>
</evidence>